<name>A0AA40EP04_9PEZI</name>
<evidence type="ECO:0000313" key="5">
    <source>
        <dbReference type="Proteomes" id="UP001172155"/>
    </source>
</evidence>
<dbReference type="GO" id="GO:0031011">
    <property type="term" value="C:Ino80 complex"/>
    <property type="evidence" value="ECO:0007669"/>
    <property type="project" value="InterPro"/>
</dbReference>
<keyword evidence="5" id="KW-1185">Reference proteome</keyword>
<dbReference type="Pfam" id="PF14612">
    <property type="entry name" value="Ino80_Iec3"/>
    <property type="match status" value="1"/>
</dbReference>
<feature type="domain" description="INO80 complex subunit 3-like middle region" evidence="3">
    <location>
        <begin position="127"/>
        <end position="253"/>
    </location>
</feature>
<evidence type="ECO:0000256" key="1">
    <source>
        <dbReference type="SAM" id="MobiDB-lite"/>
    </source>
</evidence>
<dbReference type="AlphaFoldDB" id="A0AA40EP04"/>
<protein>
    <submittedName>
        <fullName evidence="4">IEC3 subunit of the Ino80 complex, chromatin re-modelling-domain-containing protein</fullName>
    </submittedName>
</protein>
<gene>
    <name evidence="4" type="ORF">B0T18DRAFT_447696</name>
</gene>
<evidence type="ECO:0000313" key="4">
    <source>
        <dbReference type="EMBL" id="KAK0742826.1"/>
    </source>
</evidence>
<feature type="region of interest" description="Disordered" evidence="1">
    <location>
        <begin position="253"/>
        <end position="397"/>
    </location>
</feature>
<sequence length="397" mass="42467">MDLDSRARSERDFKTEDEPGDIRMSDDKPTYRSWKKKYRKMRIKFDQKMHEGEELHKLEQKALATARRLAVQKDRLLDLLLDVNDCPQIPPDRRFDLRLPSSDPLVPALDIDLPSTPPPTTTVPASKSLASLVTSIPHATIAKASESYPSLLADLAAGRDSPADPNQGLAHPPSFLTADDIDNYLYEIDVNLGVPNLLPTLAPVAHSDAPPQQLPLPKDGSLSHSRDFQLRNPTSVYNWLRKHAPKTFLQDAEAHGHGHGADEDHAPAPASTRGGRGKGERGPRGGGSTRGKRGGKAAAAAAAARAEHHHHGGGGGGEDGDETMGVFGDGTPTGKGAGKRKRGVADDDPGYRPKGGSSRPPAKKKRRSDGAETGGKRPRKSGLGVEVYSAVGKGGDD</sequence>
<dbReference type="InterPro" id="IPR055449">
    <property type="entry name" value="Iec3-like_M"/>
</dbReference>
<dbReference type="InterPro" id="IPR032742">
    <property type="entry name" value="Iec3_N"/>
</dbReference>
<evidence type="ECO:0000259" key="2">
    <source>
        <dbReference type="Pfam" id="PF14612"/>
    </source>
</evidence>
<comment type="caution">
    <text evidence="4">The sequence shown here is derived from an EMBL/GenBank/DDBJ whole genome shotgun (WGS) entry which is preliminary data.</text>
</comment>
<feature type="region of interest" description="Disordered" evidence="1">
    <location>
        <begin position="1"/>
        <end position="28"/>
    </location>
</feature>
<evidence type="ECO:0000259" key="3">
    <source>
        <dbReference type="Pfam" id="PF24244"/>
    </source>
</evidence>
<dbReference type="Pfam" id="PF24244">
    <property type="entry name" value="Iec3-like_M"/>
    <property type="match status" value="1"/>
</dbReference>
<feature type="domain" description="INO80 complex subunit 3 N-terminal" evidence="2">
    <location>
        <begin position="32"/>
        <end position="100"/>
    </location>
</feature>
<feature type="region of interest" description="Disordered" evidence="1">
    <location>
        <begin position="205"/>
        <end position="228"/>
    </location>
</feature>
<accession>A0AA40EP04</accession>
<proteinExistence type="predicted"/>
<organism evidence="4 5">
    <name type="scientific">Schizothecium vesticola</name>
    <dbReference type="NCBI Taxonomy" id="314040"/>
    <lineage>
        <taxon>Eukaryota</taxon>
        <taxon>Fungi</taxon>
        <taxon>Dikarya</taxon>
        <taxon>Ascomycota</taxon>
        <taxon>Pezizomycotina</taxon>
        <taxon>Sordariomycetes</taxon>
        <taxon>Sordariomycetidae</taxon>
        <taxon>Sordariales</taxon>
        <taxon>Schizotheciaceae</taxon>
        <taxon>Schizothecium</taxon>
    </lineage>
</organism>
<feature type="compositionally biased region" description="Gly residues" evidence="1">
    <location>
        <begin position="327"/>
        <end position="336"/>
    </location>
</feature>
<dbReference type="Proteomes" id="UP001172155">
    <property type="component" value="Unassembled WGS sequence"/>
</dbReference>
<feature type="compositionally biased region" description="Basic and acidic residues" evidence="1">
    <location>
        <begin position="253"/>
        <end position="266"/>
    </location>
</feature>
<dbReference type="GO" id="GO:0006338">
    <property type="term" value="P:chromatin remodeling"/>
    <property type="evidence" value="ECO:0007669"/>
    <property type="project" value="InterPro"/>
</dbReference>
<dbReference type="EMBL" id="JAUKUD010000005">
    <property type="protein sequence ID" value="KAK0742826.1"/>
    <property type="molecule type" value="Genomic_DNA"/>
</dbReference>
<reference evidence="4" key="1">
    <citation type="submission" date="2023-06" db="EMBL/GenBank/DDBJ databases">
        <title>Genome-scale phylogeny and comparative genomics of the fungal order Sordariales.</title>
        <authorList>
            <consortium name="Lawrence Berkeley National Laboratory"/>
            <person name="Hensen N."/>
            <person name="Bonometti L."/>
            <person name="Westerberg I."/>
            <person name="Brannstrom I.O."/>
            <person name="Guillou S."/>
            <person name="Cros-Aarteil S."/>
            <person name="Calhoun S."/>
            <person name="Haridas S."/>
            <person name="Kuo A."/>
            <person name="Mondo S."/>
            <person name="Pangilinan J."/>
            <person name="Riley R."/>
            <person name="LaButti K."/>
            <person name="Andreopoulos B."/>
            <person name="Lipzen A."/>
            <person name="Chen C."/>
            <person name="Yanf M."/>
            <person name="Daum C."/>
            <person name="Ng V."/>
            <person name="Clum A."/>
            <person name="Steindorff A."/>
            <person name="Ohm R."/>
            <person name="Martin F."/>
            <person name="Silar P."/>
            <person name="Natvig D."/>
            <person name="Lalanne C."/>
            <person name="Gautier V."/>
            <person name="Ament-velasquez S.L."/>
            <person name="Kruys A."/>
            <person name="Hutchinson M.I."/>
            <person name="Powell A.J."/>
            <person name="Barry K."/>
            <person name="Miller A.N."/>
            <person name="Grigoriev I.V."/>
            <person name="Debuchy R."/>
            <person name="Gladieux P."/>
            <person name="Thoren M.H."/>
            <person name="Johannesson H."/>
        </authorList>
    </citation>
    <scope>NUCLEOTIDE SEQUENCE</scope>
    <source>
        <strain evidence="4">SMH3187-1</strain>
    </source>
</reference>